<keyword evidence="2" id="KW-1185">Reference proteome</keyword>
<proteinExistence type="predicted"/>
<protein>
    <submittedName>
        <fullName evidence="1">Uncharacterized protein</fullName>
    </submittedName>
</protein>
<organism evidence="1 2">
    <name type="scientific">Trichuris trichiura</name>
    <name type="common">Whipworm</name>
    <name type="synonym">Trichocephalus trichiurus</name>
    <dbReference type="NCBI Taxonomy" id="36087"/>
    <lineage>
        <taxon>Eukaryota</taxon>
        <taxon>Metazoa</taxon>
        <taxon>Ecdysozoa</taxon>
        <taxon>Nematoda</taxon>
        <taxon>Enoplea</taxon>
        <taxon>Dorylaimia</taxon>
        <taxon>Trichinellida</taxon>
        <taxon>Trichuridae</taxon>
        <taxon>Trichuris</taxon>
    </lineage>
</organism>
<gene>
    <name evidence="1" type="ORF">TTRE_0000897001</name>
</gene>
<evidence type="ECO:0000313" key="2">
    <source>
        <dbReference type="Proteomes" id="UP000030665"/>
    </source>
</evidence>
<reference evidence="1" key="2">
    <citation type="submission" date="2014-03" db="EMBL/GenBank/DDBJ databases">
        <title>The whipworm genome and dual-species transcriptomics of an intimate host-pathogen interaction.</title>
        <authorList>
            <person name="Foth B.J."/>
            <person name="Tsai I.J."/>
            <person name="Reid A.J."/>
            <person name="Bancroft A.J."/>
            <person name="Nichol S."/>
            <person name="Tracey A."/>
            <person name="Holroyd N."/>
            <person name="Cotton J.A."/>
            <person name="Stanley E.J."/>
            <person name="Zarowiecki M."/>
            <person name="Liu J.Z."/>
            <person name="Huckvale T."/>
            <person name="Cooper P.J."/>
            <person name="Grencis R.K."/>
            <person name="Berriman M."/>
        </authorList>
    </citation>
    <scope>NUCLEOTIDE SEQUENCE [LARGE SCALE GENOMIC DNA]</scope>
</reference>
<sequence length="171" mass="19270">MASGCLTSDADKVLAEMHKKEPSSERICLLYVRLLVERYLDGYSFVEAESVDLASLLNKLLEKINVDVVTNPDSFLWFQLGSALKEMEDLNFNFALARLTQQFDNFVLRQQSADTIFAHSNAIKENGHNVSSSRQRPSCNAMFCCGLLLLDLKLKMSDHSSAQQLVKPSKY</sequence>
<dbReference type="EMBL" id="HG807211">
    <property type="protein sequence ID" value="CDW60582.1"/>
    <property type="molecule type" value="Genomic_DNA"/>
</dbReference>
<evidence type="ECO:0000313" key="1">
    <source>
        <dbReference type="EMBL" id="CDW60582.1"/>
    </source>
</evidence>
<dbReference type="Proteomes" id="UP000030665">
    <property type="component" value="Unassembled WGS sequence"/>
</dbReference>
<accession>A0A077ZJM5</accession>
<name>A0A077ZJM5_TRITR</name>
<reference evidence="1" key="1">
    <citation type="submission" date="2014-01" db="EMBL/GenBank/DDBJ databases">
        <authorList>
            <person name="Aslett M."/>
        </authorList>
    </citation>
    <scope>NUCLEOTIDE SEQUENCE</scope>
</reference>
<dbReference type="AlphaFoldDB" id="A0A077ZJM5"/>